<accession>A0A8H3DZZ8</accession>
<dbReference type="AlphaFoldDB" id="A0A8H3DZZ8"/>
<gene>
    <name evidence="1" type="ORF">RDB_LOCUS97466</name>
</gene>
<name>A0A8H3DZZ8_9AGAM</name>
<dbReference type="InterPro" id="IPR032675">
    <property type="entry name" value="LRR_dom_sf"/>
</dbReference>
<comment type="caution">
    <text evidence="1">The sequence shown here is derived from an EMBL/GenBank/DDBJ whole genome shotgun (WGS) entry which is preliminary data.</text>
</comment>
<proteinExistence type="predicted"/>
<dbReference type="Proteomes" id="UP000663827">
    <property type="component" value="Unassembled WGS sequence"/>
</dbReference>
<evidence type="ECO:0000313" key="2">
    <source>
        <dbReference type="Proteomes" id="UP000663827"/>
    </source>
</evidence>
<sequence>MFRIFNFTNLSYINFTLPGISFASSDSTMGCLPHFARLLTSCPNLISLQLENATFDPISVTEIVAYLGNDIIFLRLRVFNVRWSGDDFGPDVDPTDWDGFFAPPGRYKHPLRLFFARHRGIEDLALGWLTHSAYEGDIDPDDMAQLFPSLKHLEGPAFLCNAITKSDIAQNLESLVLVDMTFLGETDWIAAMADGLRDMPKLRRLEIHAEEAGNIIDPLVLDGLLRKAPALETLECRLVVKNFSAALLAVSHVPKLRCLIVDGQSWVASALSEKQNPGNKGWAEVISKVAMHCRGLERFQSCDGCAWRRNWKISRDKYGDVLEVTPAI</sequence>
<reference evidence="1" key="1">
    <citation type="submission" date="2021-01" db="EMBL/GenBank/DDBJ databases">
        <authorList>
            <person name="Kaushik A."/>
        </authorList>
    </citation>
    <scope>NUCLEOTIDE SEQUENCE</scope>
    <source>
        <strain evidence="1">AG5</strain>
    </source>
</reference>
<dbReference type="SUPFAM" id="SSF52047">
    <property type="entry name" value="RNI-like"/>
    <property type="match status" value="1"/>
</dbReference>
<dbReference type="EMBL" id="CAJNJQ010002042">
    <property type="protein sequence ID" value="CAE7159464.1"/>
    <property type="molecule type" value="Genomic_DNA"/>
</dbReference>
<protein>
    <recommendedName>
        <fullName evidence="3">F-box domain-containing protein</fullName>
    </recommendedName>
</protein>
<dbReference type="Gene3D" id="3.80.10.10">
    <property type="entry name" value="Ribonuclease Inhibitor"/>
    <property type="match status" value="1"/>
</dbReference>
<organism evidence="1 2">
    <name type="scientific">Rhizoctonia solani</name>
    <dbReference type="NCBI Taxonomy" id="456999"/>
    <lineage>
        <taxon>Eukaryota</taxon>
        <taxon>Fungi</taxon>
        <taxon>Dikarya</taxon>
        <taxon>Basidiomycota</taxon>
        <taxon>Agaricomycotina</taxon>
        <taxon>Agaricomycetes</taxon>
        <taxon>Cantharellales</taxon>
        <taxon>Ceratobasidiaceae</taxon>
        <taxon>Rhizoctonia</taxon>
    </lineage>
</organism>
<evidence type="ECO:0000313" key="1">
    <source>
        <dbReference type="EMBL" id="CAE7159464.1"/>
    </source>
</evidence>
<evidence type="ECO:0008006" key="3">
    <source>
        <dbReference type="Google" id="ProtNLM"/>
    </source>
</evidence>